<evidence type="ECO:0000256" key="1">
    <source>
        <dbReference type="ARBA" id="ARBA00004651"/>
    </source>
</evidence>
<evidence type="ECO:0000256" key="6">
    <source>
        <dbReference type="ARBA" id="ARBA00023136"/>
    </source>
</evidence>
<evidence type="ECO:0000259" key="9">
    <source>
        <dbReference type="PROSITE" id="PS50928"/>
    </source>
</evidence>
<evidence type="ECO:0000313" key="10">
    <source>
        <dbReference type="EMBL" id="MBD7919619.1"/>
    </source>
</evidence>
<dbReference type="PANTHER" id="PTHR30151">
    <property type="entry name" value="ALKANE SULFONATE ABC TRANSPORTER-RELATED, MEMBRANE SUBUNIT"/>
    <property type="match status" value="1"/>
</dbReference>
<sequence>MATGSAAMSLPAGGSATRREGRFGETGGRVALGLVLPLVVLTAWQLLGPVLFTEYQLPPPAKVLQSAWVYVVGDAAGGQYSGTFVTDLTASLQRVLSGFAVGSLVGVPLGLAIGFSRRVAQVVEPSISVLRSIPGIAWLPLAIIWFGFGHTSSVFLVALGSFFPVCISTIQGVRFIDPNLVLASLTLGASRRQAVTSVALPAAIPSVLNGLRLGLAYSWIYMILGEFTGVNKGLGAALMHARDTMRTDIVITLMIIIGLLGVITDWPVQRLFQRVFRTDVR</sequence>
<comment type="subcellular location">
    <subcellularLocation>
        <location evidence="1 7">Cell membrane</location>
        <topology evidence="1 7">Multi-pass membrane protein</topology>
    </subcellularLocation>
</comment>
<keyword evidence="3" id="KW-1003">Cell membrane</keyword>
<feature type="transmembrane region" description="Helical" evidence="7">
    <location>
        <begin position="154"/>
        <end position="173"/>
    </location>
</feature>
<evidence type="ECO:0000256" key="2">
    <source>
        <dbReference type="ARBA" id="ARBA00022448"/>
    </source>
</evidence>
<dbReference type="CDD" id="cd06261">
    <property type="entry name" value="TM_PBP2"/>
    <property type="match status" value="1"/>
</dbReference>
<dbReference type="Proteomes" id="UP000604241">
    <property type="component" value="Unassembled WGS sequence"/>
</dbReference>
<proteinExistence type="inferred from homology"/>
<feature type="region of interest" description="Disordered" evidence="8">
    <location>
        <begin position="1"/>
        <end position="21"/>
    </location>
</feature>
<keyword evidence="4 7" id="KW-0812">Transmembrane</keyword>
<feature type="domain" description="ABC transmembrane type-1" evidence="9">
    <location>
        <begin position="88"/>
        <end position="268"/>
    </location>
</feature>
<dbReference type="Pfam" id="PF00528">
    <property type="entry name" value="BPD_transp_1"/>
    <property type="match status" value="1"/>
</dbReference>
<keyword evidence="11" id="KW-1185">Reference proteome</keyword>
<evidence type="ECO:0000313" key="11">
    <source>
        <dbReference type="Proteomes" id="UP000604241"/>
    </source>
</evidence>
<keyword evidence="6 7" id="KW-0472">Membrane</keyword>
<evidence type="ECO:0000256" key="8">
    <source>
        <dbReference type="SAM" id="MobiDB-lite"/>
    </source>
</evidence>
<organism evidence="10 11">
    <name type="scientific">Cellulomonas avistercoris</name>
    <dbReference type="NCBI Taxonomy" id="2762242"/>
    <lineage>
        <taxon>Bacteria</taxon>
        <taxon>Bacillati</taxon>
        <taxon>Actinomycetota</taxon>
        <taxon>Actinomycetes</taxon>
        <taxon>Micrococcales</taxon>
        <taxon>Cellulomonadaceae</taxon>
        <taxon>Cellulomonas</taxon>
    </lineage>
</organism>
<dbReference type="SUPFAM" id="SSF161098">
    <property type="entry name" value="MetI-like"/>
    <property type="match status" value="1"/>
</dbReference>
<comment type="caution">
    <text evidence="10">The sequence shown here is derived from an EMBL/GenBank/DDBJ whole genome shotgun (WGS) entry which is preliminary data.</text>
</comment>
<keyword evidence="5 7" id="KW-1133">Transmembrane helix</keyword>
<protein>
    <submittedName>
        <fullName evidence="10">ABC transporter permease</fullName>
    </submittedName>
</protein>
<dbReference type="EMBL" id="JACSQV010000014">
    <property type="protein sequence ID" value="MBD7919619.1"/>
    <property type="molecule type" value="Genomic_DNA"/>
</dbReference>
<dbReference type="InterPro" id="IPR035906">
    <property type="entry name" value="MetI-like_sf"/>
</dbReference>
<evidence type="ECO:0000256" key="4">
    <source>
        <dbReference type="ARBA" id="ARBA00022692"/>
    </source>
</evidence>
<dbReference type="PANTHER" id="PTHR30151:SF38">
    <property type="entry name" value="ALIPHATIC SULFONATES TRANSPORT PERMEASE PROTEIN SSUC-RELATED"/>
    <property type="match status" value="1"/>
</dbReference>
<accession>A0ABR8QGS4</accession>
<gene>
    <name evidence="10" type="ORF">H9657_15220</name>
</gene>
<name>A0ABR8QGS4_9CELL</name>
<evidence type="ECO:0000256" key="3">
    <source>
        <dbReference type="ARBA" id="ARBA00022475"/>
    </source>
</evidence>
<dbReference type="PROSITE" id="PS50928">
    <property type="entry name" value="ABC_TM1"/>
    <property type="match status" value="1"/>
</dbReference>
<keyword evidence="2 7" id="KW-0813">Transport</keyword>
<comment type="similarity">
    <text evidence="7">Belongs to the binding-protein-dependent transport system permease family.</text>
</comment>
<dbReference type="Gene3D" id="1.10.3720.10">
    <property type="entry name" value="MetI-like"/>
    <property type="match status" value="1"/>
</dbReference>
<reference evidence="10 11" key="1">
    <citation type="submission" date="2020-08" db="EMBL/GenBank/DDBJ databases">
        <title>A Genomic Blueprint of the Chicken Gut Microbiome.</title>
        <authorList>
            <person name="Gilroy R."/>
            <person name="Ravi A."/>
            <person name="Getino M."/>
            <person name="Pursley I."/>
            <person name="Horton D.L."/>
            <person name="Alikhan N.-F."/>
            <person name="Baker D."/>
            <person name="Gharbi K."/>
            <person name="Hall N."/>
            <person name="Watson M."/>
            <person name="Adriaenssens E.M."/>
            <person name="Foster-Nyarko E."/>
            <person name="Jarju S."/>
            <person name="Secka A."/>
            <person name="Antonio M."/>
            <person name="Oren A."/>
            <person name="Chaudhuri R."/>
            <person name="La Ragione R.M."/>
            <person name="Hildebrand F."/>
            <person name="Pallen M.J."/>
        </authorList>
    </citation>
    <scope>NUCLEOTIDE SEQUENCE [LARGE SCALE GENOMIC DNA]</scope>
    <source>
        <strain evidence="10 11">Sa3CUA2</strain>
    </source>
</reference>
<feature type="transmembrane region" description="Helical" evidence="7">
    <location>
        <begin position="28"/>
        <end position="47"/>
    </location>
</feature>
<feature type="transmembrane region" description="Helical" evidence="7">
    <location>
        <begin position="249"/>
        <end position="268"/>
    </location>
</feature>
<evidence type="ECO:0000256" key="7">
    <source>
        <dbReference type="RuleBase" id="RU363032"/>
    </source>
</evidence>
<feature type="transmembrane region" description="Helical" evidence="7">
    <location>
        <begin position="128"/>
        <end position="148"/>
    </location>
</feature>
<dbReference type="RefSeq" id="WP_191784270.1">
    <property type="nucleotide sequence ID" value="NZ_JACSQV010000014.1"/>
</dbReference>
<feature type="transmembrane region" description="Helical" evidence="7">
    <location>
        <begin position="95"/>
        <end position="116"/>
    </location>
</feature>
<dbReference type="InterPro" id="IPR000515">
    <property type="entry name" value="MetI-like"/>
</dbReference>
<evidence type="ECO:0000256" key="5">
    <source>
        <dbReference type="ARBA" id="ARBA00022989"/>
    </source>
</evidence>